<evidence type="ECO:0000313" key="2">
    <source>
        <dbReference type="Proteomes" id="UP000050525"/>
    </source>
</evidence>
<sequence length="85" mass="9229">MCSLESSFPQDGLVIKALGSGELGSFSGPAKDFPCDLKQGSQEEIFKDTKGRRSSWSPFPVNYPPVGLPVLTDKKTDLPQLNKQS</sequence>
<dbReference type="AlphaFoldDB" id="A0A151N743"/>
<organism evidence="1 2">
    <name type="scientific">Alligator mississippiensis</name>
    <name type="common">American alligator</name>
    <dbReference type="NCBI Taxonomy" id="8496"/>
    <lineage>
        <taxon>Eukaryota</taxon>
        <taxon>Metazoa</taxon>
        <taxon>Chordata</taxon>
        <taxon>Craniata</taxon>
        <taxon>Vertebrata</taxon>
        <taxon>Euteleostomi</taxon>
        <taxon>Archelosauria</taxon>
        <taxon>Archosauria</taxon>
        <taxon>Crocodylia</taxon>
        <taxon>Alligatoridae</taxon>
        <taxon>Alligatorinae</taxon>
        <taxon>Alligator</taxon>
    </lineage>
</organism>
<dbReference type="EMBL" id="AKHW03003905">
    <property type="protein sequence ID" value="KYO32571.1"/>
    <property type="molecule type" value="Genomic_DNA"/>
</dbReference>
<dbReference type="Proteomes" id="UP000050525">
    <property type="component" value="Unassembled WGS sequence"/>
</dbReference>
<reference evidence="1 2" key="1">
    <citation type="journal article" date="2012" name="Genome Biol.">
        <title>Sequencing three crocodilian genomes to illuminate the evolution of archosaurs and amniotes.</title>
        <authorList>
            <person name="St John J.A."/>
            <person name="Braun E.L."/>
            <person name="Isberg S.R."/>
            <person name="Miles L.G."/>
            <person name="Chong A.Y."/>
            <person name="Gongora J."/>
            <person name="Dalzell P."/>
            <person name="Moran C."/>
            <person name="Bed'hom B."/>
            <person name="Abzhanov A."/>
            <person name="Burgess S.C."/>
            <person name="Cooksey A.M."/>
            <person name="Castoe T.A."/>
            <person name="Crawford N.G."/>
            <person name="Densmore L.D."/>
            <person name="Drew J.C."/>
            <person name="Edwards S.V."/>
            <person name="Faircloth B.C."/>
            <person name="Fujita M.K."/>
            <person name="Greenwold M.J."/>
            <person name="Hoffmann F.G."/>
            <person name="Howard J.M."/>
            <person name="Iguchi T."/>
            <person name="Janes D.E."/>
            <person name="Khan S.Y."/>
            <person name="Kohno S."/>
            <person name="de Koning A.J."/>
            <person name="Lance S.L."/>
            <person name="McCarthy F.M."/>
            <person name="McCormack J.E."/>
            <person name="Merchant M.E."/>
            <person name="Peterson D.G."/>
            <person name="Pollock D.D."/>
            <person name="Pourmand N."/>
            <person name="Raney B.J."/>
            <person name="Roessler K.A."/>
            <person name="Sanford J.R."/>
            <person name="Sawyer R.H."/>
            <person name="Schmidt C.J."/>
            <person name="Triplett E.W."/>
            <person name="Tuberville T.D."/>
            <person name="Venegas-Anaya M."/>
            <person name="Howard J.T."/>
            <person name="Jarvis E.D."/>
            <person name="Guillette L.J.Jr."/>
            <person name="Glenn T.C."/>
            <person name="Green R.E."/>
            <person name="Ray D.A."/>
        </authorList>
    </citation>
    <scope>NUCLEOTIDE SEQUENCE [LARGE SCALE GENOMIC DNA]</scope>
    <source>
        <strain evidence="1">KSC_2009_1</strain>
    </source>
</reference>
<protein>
    <submittedName>
        <fullName evidence="1">Uncharacterized protein</fullName>
    </submittedName>
</protein>
<keyword evidence="2" id="KW-1185">Reference proteome</keyword>
<gene>
    <name evidence="1" type="ORF">Y1Q_0007770</name>
</gene>
<comment type="caution">
    <text evidence="1">The sequence shown here is derived from an EMBL/GenBank/DDBJ whole genome shotgun (WGS) entry which is preliminary data.</text>
</comment>
<proteinExistence type="predicted"/>
<evidence type="ECO:0000313" key="1">
    <source>
        <dbReference type="EMBL" id="KYO32571.1"/>
    </source>
</evidence>
<accession>A0A151N743</accession>
<name>A0A151N743_ALLMI</name>